<dbReference type="Pfam" id="PF02540">
    <property type="entry name" value="NAD_synthase"/>
    <property type="match status" value="1"/>
</dbReference>
<dbReference type="PANTHER" id="PTHR23090">
    <property type="entry name" value="NH 3 /GLUTAMINE-DEPENDENT NAD + SYNTHETASE"/>
    <property type="match status" value="1"/>
</dbReference>
<dbReference type="SUPFAM" id="SSF52402">
    <property type="entry name" value="Adenine nucleotide alpha hydrolases-like"/>
    <property type="match status" value="1"/>
</dbReference>
<evidence type="ECO:0000256" key="3">
    <source>
        <dbReference type="ARBA" id="ARBA00022741"/>
    </source>
</evidence>
<evidence type="ECO:0000259" key="8">
    <source>
        <dbReference type="Pfam" id="PF02540"/>
    </source>
</evidence>
<dbReference type="GO" id="GO:0004359">
    <property type="term" value="F:glutaminase activity"/>
    <property type="evidence" value="ECO:0007669"/>
    <property type="project" value="InterPro"/>
</dbReference>
<evidence type="ECO:0000313" key="9">
    <source>
        <dbReference type="EMBL" id="TYB31749.1"/>
    </source>
</evidence>
<dbReference type="InterPro" id="IPR003694">
    <property type="entry name" value="NAD_synthase"/>
</dbReference>
<dbReference type="GO" id="GO:0008795">
    <property type="term" value="F:NAD+ synthase activity"/>
    <property type="evidence" value="ECO:0007669"/>
    <property type="project" value="UniProtKB-EC"/>
</dbReference>
<organism evidence="9 10">
    <name type="scientific">Candidatus Mcinerneyibacterium aminivorans</name>
    <dbReference type="NCBI Taxonomy" id="2703815"/>
    <lineage>
        <taxon>Bacteria</taxon>
        <taxon>Candidatus Macinerneyibacteriota</taxon>
        <taxon>Candidatus Mcinerneyibacteria</taxon>
        <taxon>Candidatus Mcinerneyibacteriales</taxon>
        <taxon>Candidatus Mcinerneyibacteriaceae</taxon>
        <taxon>Candidatus Mcinerneyibacterium</taxon>
    </lineage>
</organism>
<accession>A0A5D0MMD4</accession>
<dbReference type="AlphaFoldDB" id="A0A5D0MMD4"/>
<dbReference type="CDD" id="cd00553">
    <property type="entry name" value="NAD_synthase"/>
    <property type="match status" value="1"/>
</dbReference>
<proteinExistence type="inferred from homology"/>
<reference evidence="9" key="1">
    <citation type="submission" date="2019-08" db="EMBL/GenBank/DDBJ databases">
        <title>Genomic characterization of a novel candidate phylum (ARYD3) from a high temperature, high salinity tertiary oil reservoir in north central Oklahoma, USA.</title>
        <authorList>
            <person name="Youssef N.H."/>
            <person name="Yadav A."/>
            <person name="Elshahed M.S."/>
        </authorList>
    </citation>
    <scope>NUCLEOTIDE SEQUENCE [LARGE SCALE GENOMIC DNA]</scope>
    <source>
        <strain evidence="9">ARYD3</strain>
    </source>
</reference>
<evidence type="ECO:0000256" key="5">
    <source>
        <dbReference type="ARBA" id="ARBA00023027"/>
    </source>
</evidence>
<comment type="catalytic activity">
    <reaction evidence="7">
        <text>deamido-NAD(+) + NH4(+) + ATP = AMP + diphosphate + NAD(+) + H(+)</text>
        <dbReference type="Rhea" id="RHEA:21188"/>
        <dbReference type="ChEBI" id="CHEBI:15378"/>
        <dbReference type="ChEBI" id="CHEBI:28938"/>
        <dbReference type="ChEBI" id="CHEBI:30616"/>
        <dbReference type="ChEBI" id="CHEBI:33019"/>
        <dbReference type="ChEBI" id="CHEBI:57540"/>
        <dbReference type="ChEBI" id="CHEBI:58437"/>
        <dbReference type="ChEBI" id="CHEBI:456215"/>
        <dbReference type="EC" id="6.3.1.5"/>
    </reaction>
</comment>
<dbReference type="GO" id="GO:0003952">
    <property type="term" value="F:NAD+ synthase (glutamine-hydrolyzing) activity"/>
    <property type="evidence" value="ECO:0007669"/>
    <property type="project" value="InterPro"/>
</dbReference>
<keyword evidence="2 6" id="KW-0436">Ligase</keyword>
<keyword evidence="10" id="KW-1185">Reference proteome</keyword>
<dbReference type="InterPro" id="IPR022310">
    <property type="entry name" value="NAD/GMP_synthase"/>
</dbReference>
<dbReference type="EC" id="6.3.1.5" evidence="7"/>
<gene>
    <name evidence="9" type="primary">nadE</name>
    <name evidence="9" type="ORF">FXF47_02445</name>
</gene>
<dbReference type="Proteomes" id="UP000324143">
    <property type="component" value="Unassembled WGS sequence"/>
</dbReference>
<evidence type="ECO:0000256" key="7">
    <source>
        <dbReference type="RuleBase" id="RU003812"/>
    </source>
</evidence>
<dbReference type="NCBIfam" id="TIGR00552">
    <property type="entry name" value="nadE"/>
    <property type="match status" value="1"/>
</dbReference>
<dbReference type="Gene3D" id="3.40.50.620">
    <property type="entry name" value="HUPs"/>
    <property type="match status" value="1"/>
</dbReference>
<dbReference type="PANTHER" id="PTHR23090:SF9">
    <property type="entry name" value="GLUTAMINE-DEPENDENT NAD(+) SYNTHETASE"/>
    <property type="match status" value="1"/>
</dbReference>
<evidence type="ECO:0000256" key="6">
    <source>
        <dbReference type="RuleBase" id="RU003811"/>
    </source>
</evidence>
<protein>
    <recommendedName>
        <fullName evidence="7">NH(3)-dependent NAD(+) synthetase</fullName>
        <ecNumber evidence="7">6.3.1.5</ecNumber>
    </recommendedName>
</protein>
<keyword evidence="4 6" id="KW-0067">ATP-binding</keyword>
<evidence type="ECO:0000256" key="2">
    <source>
        <dbReference type="ARBA" id="ARBA00022598"/>
    </source>
</evidence>
<comment type="similarity">
    <text evidence="6">Belongs to the NAD synthetase family.</text>
</comment>
<dbReference type="GO" id="GO:0005524">
    <property type="term" value="F:ATP binding"/>
    <property type="evidence" value="ECO:0007669"/>
    <property type="project" value="UniProtKB-KW"/>
</dbReference>
<name>A0A5D0MMD4_9BACT</name>
<feature type="domain" description="NAD/GMP synthase" evidence="8">
    <location>
        <begin position="9"/>
        <end position="259"/>
    </location>
</feature>
<comment type="caution">
    <text evidence="9">The sequence shown here is derived from an EMBL/GenBank/DDBJ whole genome shotgun (WGS) entry which is preliminary data.</text>
</comment>
<dbReference type="GO" id="GO:0005737">
    <property type="term" value="C:cytoplasm"/>
    <property type="evidence" value="ECO:0007669"/>
    <property type="project" value="InterPro"/>
</dbReference>
<dbReference type="EMBL" id="VSIX01000029">
    <property type="protein sequence ID" value="TYB31749.1"/>
    <property type="molecule type" value="Genomic_DNA"/>
</dbReference>
<evidence type="ECO:0000256" key="4">
    <source>
        <dbReference type="ARBA" id="ARBA00022840"/>
    </source>
</evidence>
<evidence type="ECO:0000313" key="10">
    <source>
        <dbReference type="Proteomes" id="UP000324143"/>
    </source>
</evidence>
<keyword evidence="5 6" id="KW-0520">NAD</keyword>
<dbReference type="GO" id="GO:0009435">
    <property type="term" value="P:NAD+ biosynthetic process"/>
    <property type="evidence" value="ECO:0007669"/>
    <property type="project" value="UniProtKB-UniPathway"/>
</dbReference>
<keyword evidence="3 6" id="KW-0547">Nucleotide-binding</keyword>
<sequence>MLNINDKHVKMIVEWMRKQVKKRDADGAIVGLSGGVDSSVVGGLVKKAFKDNSLGVMLPSSGTITKDVKYAQKAANRFDLDTIKVNVKNVYDEFVKTFEDINIKDVERNYWPQTHIPTDNPQYQNISTRLRMMSLYHIAERMNYVVMGTSNKSEILTGYFTLYGDGATDMRPIGGLYKTEVWDLAEYIKVPEKIVDRPPSGGCRGDETDRDEYEFGIDYQTFDQIHEAMIKNKPLDGFDDDDIKRVKELIEAADKKSKIPTLKVNR</sequence>
<dbReference type="InterPro" id="IPR014729">
    <property type="entry name" value="Rossmann-like_a/b/a_fold"/>
</dbReference>
<comment type="pathway">
    <text evidence="1">Cofactor biosynthesis; NAD(+) biosynthesis.</text>
</comment>
<dbReference type="UniPathway" id="UPA00253"/>
<evidence type="ECO:0000256" key="1">
    <source>
        <dbReference type="ARBA" id="ARBA00004790"/>
    </source>
</evidence>